<dbReference type="InterPro" id="IPR036388">
    <property type="entry name" value="WH-like_DNA-bd_sf"/>
</dbReference>
<evidence type="ECO:0000256" key="2">
    <source>
        <dbReference type="ARBA" id="ARBA00009695"/>
    </source>
</evidence>
<dbReference type="GO" id="GO:0005737">
    <property type="term" value="C:cytoplasm"/>
    <property type="evidence" value="ECO:0007669"/>
    <property type="project" value="UniProtKB-SubCell"/>
</dbReference>
<evidence type="ECO:0000256" key="1">
    <source>
        <dbReference type="ARBA" id="ARBA00004496"/>
    </source>
</evidence>
<evidence type="ECO:0000313" key="6">
    <source>
        <dbReference type="EMBL" id="SVB49439.1"/>
    </source>
</evidence>
<dbReference type="GO" id="GO:0006282">
    <property type="term" value="P:regulation of DNA repair"/>
    <property type="evidence" value="ECO:0007669"/>
    <property type="project" value="InterPro"/>
</dbReference>
<protein>
    <recommendedName>
        <fullName evidence="3">Regulatory protein RecX</fullName>
    </recommendedName>
</protein>
<organism evidence="6">
    <name type="scientific">marine metagenome</name>
    <dbReference type="NCBI Taxonomy" id="408172"/>
    <lineage>
        <taxon>unclassified sequences</taxon>
        <taxon>metagenomes</taxon>
        <taxon>ecological metagenomes</taxon>
    </lineage>
</organism>
<sequence length="160" mass="18867">MNNIIILKKYAITYLSKYNTSKKNLDRILHNKVRRMNLEKKDKFILYSSIASIITDLEINKLIDDKNFAQSKIHSLSLQGKSRFFVKSYLLQKGIEKNMIEKTFENFELKNPNWESESAKIFARKKRLGVKHSNNLEKDLAKMARAGFNYKIIKEILKIH</sequence>
<keyword evidence="4" id="KW-0963">Cytoplasm</keyword>
<dbReference type="Gene3D" id="1.10.10.10">
    <property type="entry name" value="Winged helix-like DNA-binding domain superfamily/Winged helix DNA-binding domain"/>
    <property type="match status" value="1"/>
</dbReference>
<name>A0A382EGD3_9ZZZZ</name>
<dbReference type="Pfam" id="PF02631">
    <property type="entry name" value="RecX_HTH2"/>
    <property type="match status" value="1"/>
</dbReference>
<accession>A0A382EGD3</accession>
<proteinExistence type="inferred from homology"/>
<evidence type="ECO:0000256" key="3">
    <source>
        <dbReference type="ARBA" id="ARBA00018111"/>
    </source>
</evidence>
<evidence type="ECO:0000256" key="4">
    <source>
        <dbReference type="ARBA" id="ARBA00022490"/>
    </source>
</evidence>
<dbReference type="InterPro" id="IPR003783">
    <property type="entry name" value="Regulatory_RecX"/>
</dbReference>
<dbReference type="EMBL" id="UINC01044245">
    <property type="protein sequence ID" value="SVB49439.1"/>
    <property type="molecule type" value="Genomic_DNA"/>
</dbReference>
<dbReference type="InterPro" id="IPR053924">
    <property type="entry name" value="RecX_HTH_2nd"/>
</dbReference>
<dbReference type="PANTHER" id="PTHR33602">
    <property type="entry name" value="REGULATORY PROTEIN RECX FAMILY PROTEIN"/>
    <property type="match status" value="1"/>
</dbReference>
<reference evidence="6" key="1">
    <citation type="submission" date="2018-05" db="EMBL/GenBank/DDBJ databases">
        <authorList>
            <person name="Lanie J.A."/>
            <person name="Ng W.-L."/>
            <person name="Kazmierczak K.M."/>
            <person name="Andrzejewski T.M."/>
            <person name="Davidsen T.M."/>
            <person name="Wayne K.J."/>
            <person name="Tettelin H."/>
            <person name="Glass J.I."/>
            <person name="Rusch D."/>
            <person name="Podicherti R."/>
            <person name="Tsui H.-C.T."/>
            <person name="Winkler M.E."/>
        </authorList>
    </citation>
    <scope>NUCLEOTIDE SEQUENCE</scope>
</reference>
<evidence type="ECO:0000259" key="5">
    <source>
        <dbReference type="Pfam" id="PF02631"/>
    </source>
</evidence>
<comment type="subcellular location">
    <subcellularLocation>
        <location evidence="1">Cytoplasm</location>
    </subcellularLocation>
</comment>
<gene>
    <name evidence="6" type="ORF">METZ01_LOCUS202293</name>
</gene>
<feature type="domain" description="RecX second three-helical" evidence="5">
    <location>
        <begin position="64"/>
        <end position="102"/>
    </location>
</feature>
<dbReference type="AlphaFoldDB" id="A0A382EGD3"/>
<comment type="similarity">
    <text evidence="2">Belongs to the RecX family.</text>
</comment>
<dbReference type="PANTHER" id="PTHR33602:SF1">
    <property type="entry name" value="REGULATORY PROTEIN RECX FAMILY PROTEIN"/>
    <property type="match status" value="1"/>
</dbReference>